<keyword evidence="2" id="KW-1185">Reference proteome</keyword>
<dbReference type="InterPro" id="IPR036259">
    <property type="entry name" value="MFS_trans_sf"/>
</dbReference>
<dbReference type="GeneID" id="106808598"/>
<dbReference type="InterPro" id="IPR011701">
    <property type="entry name" value="MFS"/>
</dbReference>
<evidence type="ECO:0000313" key="3">
    <source>
        <dbReference type="RefSeq" id="XP_014666858.1"/>
    </source>
</evidence>
<feature type="transmembrane region" description="Helical" evidence="1">
    <location>
        <begin position="12"/>
        <end position="30"/>
    </location>
</feature>
<proteinExistence type="predicted"/>
<dbReference type="Gene3D" id="1.20.1250.20">
    <property type="entry name" value="MFS general substrate transporter like domains"/>
    <property type="match status" value="1"/>
</dbReference>
<protein>
    <submittedName>
        <fullName evidence="3">Monocarboxylate transporter 14-like</fullName>
    </submittedName>
</protein>
<sequence length="143" mass="15428">MHTTEMQIVNSGILGVATAGYMTTSFIVLLDMSGVELYKDALALRLIFGGLASLIGPVTVGWLLDITGDTTLSFYFMGISCMVCAVILCGLLYRLTRIKDVQTTALVDSEPQMDGESEINDPTSVNDTCEKLSIADDLIITHI</sequence>
<keyword evidence="1" id="KW-1133">Transmembrane helix</keyword>
<evidence type="ECO:0000313" key="2">
    <source>
        <dbReference type="Proteomes" id="UP000695022"/>
    </source>
</evidence>
<dbReference type="RefSeq" id="XP_014666858.1">
    <property type="nucleotide sequence ID" value="XM_014811372.1"/>
</dbReference>
<evidence type="ECO:0000256" key="1">
    <source>
        <dbReference type="SAM" id="Phobius"/>
    </source>
</evidence>
<keyword evidence="1" id="KW-0812">Transmembrane</keyword>
<name>A0ABM1E3T7_PRICU</name>
<organism evidence="2 3">
    <name type="scientific">Priapulus caudatus</name>
    <name type="common">Priapulid worm</name>
    <dbReference type="NCBI Taxonomy" id="37621"/>
    <lineage>
        <taxon>Eukaryota</taxon>
        <taxon>Metazoa</taxon>
        <taxon>Ecdysozoa</taxon>
        <taxon>Scalidophora</taxon>
        <taxon>Priapulida</taxon>
        <taxon>Priapulimorpha</taxon>
        <taxon>Priapulimorphida</taxon>
        <taxon>Priapulidae</taxon>
        <taxon>Priapulus</taxon>
    </lineage>
</organism>
<dbReference type="Proteomes" id="UP000695022">
    <property type="component" value="Unplaced"/>
</dbReference>
<dbReference type="Pfam" id="PF07690">
    <property type="entry name" value="MFS_1"/>
    <property type="match status" value="1"/>
</dbReference>
<reference evidence="3" key="1">
    <citation type="submission" date="2025-08" db="UniProtKB">
        <authorList>
            <consortium name="RefSeq"/>
        </authorList>
    </citation>
    <scope>IDENTIFICATION</scope>
</reference>
<gene>
    <name evidence="3" type="primary">LOC106808598</name>
</gene>
<feature type="transmembrane region" description="Helical" evidence="1">
    <location>
        <begin position="42"/>
        <end position="62"/>
    </location>
</feature>
<accession>A0ABM1E3T7</accession>
<feature type="transmembrane region" description="Helical" evidence="1">
    <location>
        <begin position="74"/>
        <end position="93"/>
    </location>
</feature>
<keyword evidence="1" id="KW-0472">Membrane</keyword>
<dbReference type="SUPFAM" id="SSF103473">
    <property type="entry name" value="MFS general substrate transporter"/>
    <property type="match status" value="1"/>
</dbReference>